<proteinExistence type="predicted"/>
<name>A0A7F5R549_AGRPL</name>
<evidence type="ECO:0000256" key="4">
    <source>
        <dbReference type="SAM" id="Phobius"/>
    </source>
</evidence>
<dbReference type="PROSITE" id="PS51439">
    <property type="entry name" value="MENTAL"/>
    <property type="match status" value="1"/>
</dbReference>
<dbReference type="SMART" id="SM00234">
    <property type="entry name" value="START"/>
    <property type="match status" value="1"/>
</dbReference>
<organism evidence="7 8">
    <name type="scientific">Agrilus planipennis</name>
    <name type="common">Emerald ash borer</name>
    <name type="synonym">Agrilus marcopoli</name>
    <dbReference type="NCBI Taxonomy" id="224129"/>
    <lineage>
        <taxon>Eukaryota</taxon>
        <taxon>Metazoa</taxon>
        <taxon>Ecdysozoa</taxon>
        <taxon>Arthropoda</taxon>
        <taxon>Hexapoda</taxon>
        <taxon>Insecta</taxon>
        <taxon>Pterygota</taxon>
        <taxon>Neoptera</taxon>
        <taxon>Endopterygota</taxon>
        <taxon>Coleoptera</taxon>
        <taxon>Polyphaga</taxon>
        <taxon>Elateriformia</taxon>
        <taxon>Buprestoidea</taxon>
        <taxon>Buprestidae</taxon>
        <taxon>Agrilinae</taxon>
        <taxon>Agrilus</taxon>
    </lineage>
</organism>
<feature type="domain" description="START" evidence="5">
    <location>
        <begin position="285"/>
        <end position="467"/>
    </location>
</feature>
<feature type="transmembrane region" description="Helical" evidence="4">
    <location>
        <begin position="110"/>
        <end position="131"/>
    </location>
</feature>
<dbReference type="InterPro" id="IPR051869">
    <property type="entry name" value="STARD3"/>
</dbReference>
<feature type="domain" description="MENTAL" evidence="6">
    <location>
        <begin position="61"/>
        <end position="234"/>
    </location>
</feature>
<keyword evidence="2 4" id="KW-0812">Transmembrane</keyword>
<dbReference type="OrthoDB" id="74575at2759"/>
<dbReference type="PANTHER" id="PTHR46121:SF4">
    <property type="entry name" value="STEROIDOGENIC ACUTE REGULATORY PROTEIN-LIKE"/>
    <property type="match status" value="1"/>
</dbReference>
<evidence type="ECO:0000256" key="1">
    <source>
        <dbReference type="ARBA" id="ARBA00004141"/>
    </source>
</evidence>
<dbReference type="GO" id="GO:0005789">
    <property type="term" value="C:endoplasmic reticulum membrane"/>
    <property type="evidence" value="ECO:0007669"/>
    <property type="project" value="TreeGrafter"/>
</dbReference>
<dbReference type="PANTHER" id="PTHR46121">
    <property type="entry name" value="STEROIDOGENIC ACUTE REGULATORY PROTEIN-LIKE"/>
    <property type="match status" value="1"/>
</dbReference>
<dbReference type="RefSeq" id="XP_025830773.1">
    <property type="nucleotide sequence ID" value="XM_025974988.1"/>
</dbReference>
<dbReference type="GO" id="GO:0031902">
    <property type="term" value="C:late endosome membrane"/>
    <property type="evidence" value="ECO:0007669"/>
    <property type="project" value="TreeGrafter"/>
</dbReference>
<sequence>MMPEYEIRNAAEAILRSSSSHQQIQTPDISHSHSINTIPSIRTEYVISEDLLGGQRIDGKMSSIRRFFCLFVTFDLAFTTLMWIICITLSGKDLTVAIENQIIRYNIHSSLFDVVMVALCRFLVLLLFYGFFYINHWVIISVSTFATCAFLITKVFFYTWTNSSQPVFEVLLILTSFVISWGETWFFDFRVIPQELNAQRLFVSGPETERTPLIRNYLQNLPSMYTESVGNFYSPLGSPEGSLHGVEGLGRYPVIKLSQEKEEEYKSKGAELLRDVWKLCNCTEWKLEKETDNKDCLYSMNFCGRKIFKLSAIIDIPPRCLLEELYYKVESIPKWNPSLLESHKVQSFDEYTDISYQVSTDSGGVVASRDFVTLRHWGIIDETYVIAYDNTEHQSVPKNEKYIRGENGIGCWIMKPINGDPSKCHFLWVLNTNLKGWIPKVILDTVLPKVMLDYIKDLRRHVTKLNESGRIT</sequence>
<evidence type="ECO:0000256" key="2">
    <source>
        <dbReference type="ARBA" id="ARBA00022692"/>
    </source>
</evidence>
<dbReference type="Proteomes" id="UP000192223">
    <property type="component" value="Unplaced"/>
</dbReference>
<evidence type="ECO:0000313" key="8">
    <source>
        <dbReference type="RefSeq" id="XP_025830773.1"/>
    </source>
</evidence>
<evidence type="ECO:0000259" key="5">
    <source>
        <dbReference type="PROSITE" id="PS50848"/>
    </source>
</evidence>
<dbReference type="GeneID" id="108738694"/>
<comment type="subcellular location">
    <subcellularLocation>
        <location evidence="1">Membrane</location>
        <topology evidence="1">Multi-pass membrane protein</topology>
    </subcellularLocation>
</comment>
<evidence type="ECO:0000313" key="9">
    <source>
        <dbReference type="RefSeq" id="XP_025830774.1"/>
    </source>
</evidence>
<keyword evidence="3 4" id="KW-0472">Membrane</keyword>
<evidence type="ECO:0000256" key="3">
    <source>
        <dbReference type="ARBA" id="ARBA00023136"/>
    </source>
</evidence>
<feature type="transmembrane region" description="Helical" evidence="4">
    <location>
        <begin position="138"/>
        <end position="160"/>
    </location>
</feature>
<dbReference type="PROSITE" id="PS50848">
    <property type="entry name" value="START"/>
    <property type="match status" value="1"/>
</dbReference>
<keyword evidence="4" id="KW-1133">Transmembrane helix</keyword>
<evidence type="ECO:0000313" key="7">
    <source>
        <dbReference type="Proteomes" id="UP000192223"/>
    </source>
</evidence>
<dbReference type="GO" id="GO:0005765">
    <property type="term" value="C:lysosomal membrane"/>
    <property type="evidence" value="ECO:0007669"/>
    <property type="project" value="TreeGrafter"/>
</dbReference>
<dbReference type="InterPro" id="IPR002913">
    <property type="entry name" value="START_lipid-bd_dom"/>
</dbReference>
<dbReference type="Pfam" id="PF10457">
    <property type="entry name" value="MENTAL"/>
    <property type="match status" value="1"/>
</dbReference>
<dbReference type="SUPFAM" id="SSF55961">
    <property type="entry name" value="Bet v1-like"/>
    <property type="match status" value="1"/>
</dbReference>
<feature type="transmembrane region" description="Helical" evidence="4">
    <location>
        <begin position="67"/>
        <end position="90"/>
    </location>
</feature>
<gene>
    <name evidence="8 9" type="primary">LOC108738694</name>
</gene>
<accession>A0A7F5R549</accession>
<protein>
    <submittedName>
        <fullName evidence="8 9">Steroidogenic acute regulatory protein-like</fullName>
    </submittedName>
</protein>
<dbReference type="GO" id="GO:0140284">
    <property type="term" value="C:endoplasmic reticulum-endosome membrane contact site"/>
    <property type="evidence" value="ECO:0007669"/>
    <property type="project" value="TreeGrafter"/>
</dbReference>
<reference evidence="8 9" key="1">
    <citation type="submission" date="2025-04" db="UniProtKB">
        <authorList>
            <consortium name="RefSeq"/>
        </authorList>
    </citation>
    <scope>IDENTIFICATION</scope>
    <source>
        <tissue evidence="8 9">Entire body</tissue>
    </source>
</reference>
<dbReference type="InterPro" id="IPR019498">
    <property type="entry name" value="MENTAL"/>
</dbReference>
<dbReference type="CTD" id="112046"/>
<dbReference type="GO" id="GO:0099044">
    <property type="term" value="P:vesicle tethering to endoplasmic reticulum"/>
    <property type="evidence" value="ECO:0007669"/>
    <property type="project" value="TreeGrafter"/>
</dbReference>
<dbReference type="Pfam" id="PF01852">
    <property type="entry name" value="START"/>
    <property type="match status" value="1"/>
</dbReference>
<dbReference type="AlphaFoldDB" id="A0A7F5R549"/>
<dbReference type="RefSeq" id="XP_025830774.1">
    <property type="nucleotide sequence ID" value="XM_025974989.1"/>
</dbReference>
<dbReference type="InterPro" id="IPR023393">
    <property type="entry name" value="START-like_dom_sf"/>
</dbReference>
<evidence type="ECO:0000259" key="6">
    <source>
        <dbReference type="PROSITE" id="PS51439"/>
    </source>
</evidence>
<dbReference type="KEGG" id="apln:108738694"/>
<keyword evidence="7" id="KW-1185">Reference proteome</keyword>
<dbReference type="Gene3D" id="3.30.530.20">
    <property type="match status" value="1"/>
</dbReference>
<dbReference type="GO" id="GO:0008289">
    <property type="term" value="F:lipid binding"/>
    <property type="evidence" value="ECO:0007669"/>
    <property type="project" value="InterPro"/>
</dbReference>